<name>A0A6C0CS64_9ZZZZ</name>
<organism evidence="2">
    <name type="scientific">viral metagenome</name>
    <dbReference type="NCBI Taxonomy" id="1070528"/>
    <lineage>
        <taxon>unclassified sequences</taxon>
        <taxon>metagenomes</taxon>
        <taxon>organismal metagenomes</taxon>
    </lineage>
</organism>
<feature type="region of interest" description="Disordered" evidence="1">
    <location>
        <begin position="70"/>
        <end position="119"/>
    </location>
</feature>
<dbReference type="EMBL" id="MN739479">
    <property type="protein sequence ID" value="QHT07123.1"/>
    <property type="molecule type" value="Genomic_DNA"/>
</dbReference>
<reference evidence="2" key="1">
    <citation type="journal article" date="2020" name="Nature">
        <title>Giant virus diversity and host interactions through global metagenomics.</title>
        <authorList>
            <person name="Schulz F."/>
            <person name="Roux S."/>
            <person name="Paez-Espino D."/>
            <person name="Jungbluth S."/>
            <person name="Walsh D.A."/>
            <person name="Denef V.J."/>
            <person name="McMahon K.D."/>
            <person name="Konstantinidis K.T."/>
            <person name="Eloe-Fadrosh E.A."/>
            <person name="Kyrpides N.C."/>
            <person name="Woyke T."/>
        </authorList>
    </citation>
    <scope>NUCLEOTIDE SEQUENCE</scope>
    <source>
        <strain evidence="2">GVMAG-M-3300021962-46</strain>
    </source>
</reference>
<sequence>MDLNAVQNLKDVLDEFLDHQKDKELQEEYMEMLKQRSVYSFLSILHRIEYDRIHQLLNVTKDMIAVHVNQSRIQKQKSTTDEAESVYSTSDYDSSTTEDEEDDHKGYTGSMFDILMNEE</sequence>
<evidence type="ECO:0000256" key="1">
    <source>
        <dbReference type="SAM" id="MobiDB-lite"/>
    </source>
</evidence>
<dbReference type="AlphaFoldDB" id="A0A6C0CS64"/>
<evidence type="ECO:0000313" key="2">
    <source>
        <dbReference type="EMBL" id="QHT07123.1"/>
    </source>
</evidence>
<feature type="compositionally biased region" description="Low complexity" evidence="1">
    <location>
        <begin position="85"/>
        <end position="95"/>
    </location>
</feature>
<proteinExistence type="predicted"/>
<accession>A0A6C0CS64</accession>
<protein>
    <submittedName>
        <fullName evidence="2">Uncharacterized protein</fullName>
    </submittedName>
</protein>